<evidence type="ECO:0000313" key="1">
    <source>
        <dbReference type="EMBL" id="SIN19606.1"/>
    </source>
</evidence>
<evidence type="ECO:0000313" key="2">
    <source>
        <dbReference type="Proteomes" id="UP000185124"/>
    </source>
</evidence>
<reference evidence="2" key="1">
    <citation type="submission" date="2016-12" db="EMBL/GenBank/DDBJ databases">
        <authorList>
            <person name="Varghese N."/>
            <person name="Submissions S."/>
        </authorList>
    </citation>
    <scope>NUCLEOTIDE SEQUENCE [LARGE SCALE GENOMIC DNA]</scope>
    <source>
        <strain evidence="2">DSM 45599</strain>
    </source>
</reference>
<dbReference type="OrthoDB" id="5396211at2"/>
<dbReference type="STRING" id="709881.SAMN04489832_3864"/>
<protein>
    <recommendedName>
        <fullName evidence="3">Ferredoxin</fullName>
    </recommendedName>
</protein>
<dbReference type="InterPro" id="IPR005560">
    <property type="entry name" value="Csp_YhjQ"/>
</dbReference>
<organism evidence="1 2">
    <name type="scientific">Micromonospora cremea</name>
    <dbReference type="NCBI Taxonomy" id="709881"/>
    <lineage>
        <taxon>Bacteria</taxon>
        <taxon>Bacillati</taxon>
        <taxon>Actinomycetota</taxon>
        <taxon>Actinomycetes</taxon>
        <taxon>Micromonosporales</taxon>
        <taxon>Micromonosporaceae</taxon>
        <taxon>Micromonospora</taxon>
    </lineage>
</organism>
<dbReference type="EMBL" id="FSQT01000002">
    <property type="protein sequence ID" value="SIN19606.1"/>
    <property type="molecule type" value="Genomic_DNA"/>
</dbReference>
<proteinExistence type="predicted"/>
<accession>A0A1N5ZCR4</accession>
<gene>
    <name evidence="1" type="ORF">SAMN04489832_3864</name>
</gene>
<dbReference type="AlphaFoldDB" id="A0A1N5ZCR4"/>
<dbReference type="CDD" id="cd08026">
    <property type="entry name" value="DUF326"/>
    <property type="match status" value="1"/>
</dbReference>
<keyword evidence="2" id="KW-1185">Reference proteome</keyword>
<dbReference type="PANTHER" id="PTHR37310">
    <property type="entry name" value="CYTOPLASMIC PROTEIN-RELATED"/>
    <property type="match status" value="1"/>
</dbReference>
<dbReference type="InterPro" id="IPR044543">
    <property type="entry name" value="YHJQ-like"/>
</dbReference>
<dbReference type="Pfam" id="PF03860">
    <property type="entry name" value="Csp"/>
    <property type="match status" value="1"/>
</dbReference>
<evidence type="ECO:0008006" key="3">
    <source>
        <dbReference type="Google" id="ProtNLM"/>
    </source>
</evidence>
<dbReference type="Gene3D" id="1.20.1270.360">
    <property type="match status" value="1"/>
</dbReference>
<dbReference type="Proteomes" id="UP000185124">
    <property type="component" value="Unassembled WGS sequence"/>
</dbReference>
<dbReference type="PANTHER" id="PTHR37310:SF1">
    <property type="entry name" value="CYTOPLASMIC PROTEIN"/>
    <property type="match status" value="1"/>
</dbReference>
<name>A0A1N5ZCR4_9ACTN</name>
<sequence>MAPQGMTKAVMDRAITDALECLRICEETLSYCLHQGGRHVEAEHIKLMVDCAAICRTAAAFMARGSRFNAEISRICAQICQACAVDCAQFSGDEQMMRCAEQCRRCADSCTQMAAVAV</sequence>